<proteinExistence type="predicted"/>
<dbReference type="Proteomes" id="UP001151760">
    <property type="component" value="Unassembled WGS sequence"/>
</dbReference>
<keyword evidence="2" id="KW-1185">Reference proteome</keyword>
<reference evidence="1" key="1">
    <citation type="journal article" date="2022" name="Int. J. Mol. Sci.">
        <title>Draft Genome of Tanacetum Coccineum: Genomic Comparison of Closely Related Tanacetum-Family Plants.</title>
        <authorList>
            <person name="Yamashiro T."/>
            <person name="Shiraishi A."/>
            <person name="Nakayama K."/>
            <person name="Satake H."/>
        </authorList>
    </citation>
    <scope>NUCLEOTIDE SEQUENCE</scope>
</reference>
<evidence type="ECO:0000313" key="1">
    <source>
        <dbReference type="EMBL" id="GJS74994.1"/>
    </source>
</evidence>
<gene>
    <name evidence="1" type="ORF">Tco_0724875</name>
</gene>
<comment type="caution">
    <text evidence="1">The sequence shown here is derived from an EMBL/GenBank/DDBJ whole genome shotgun (WGS) entry which is preliminary data.</text>
</comment>
<organism evidence="1 2">
    <name type="scientific">Tanacetum coccineum</name>
    <dbReference type="NCBI Taxonomy" id="301880"/>
    <lineage>
        <taxon>Eukaryota</taxon>
        <taxon>Viridiplantae</taxon>
        <taxon>Streptophyta</taxon>
        <taxon>Embryophyta</taxon>
        <taxon>Tracheophyta</taxon>
        <taxon>Spermatophyta</taxon>
        <taxon>Magnoliopsida</taxon>
        <taxon>eudicotyledons</taxon>
        <taxon>Gunneridae</taxon>
        <taxon>Pentapetalae</taxon>
        <taxon>asterids</taxon>
        <taxon>campanulids</taxon>
        <taxon>Asterales</taxon>
        <taxon>Asteraceae</taxon>
        <taxon>Asteroideae</taxon>
        <taxon>Anthemideae</taxon>
        <taxon>Anthemidinae</taxon>
        <taxon>Tanacetum</taxon>
    </lineage>
</organism>
<name>A0ABQ4YBB6_9ASTR</name>
<protein>
    <submittedName>
        <fullName evidence="1">Uncharacterized protein</fullName>
    </submittedName>
</protein>
<accession>A0ABQ4YBB6</accession>
<reference evidence="1" key="2">
    <citation type="submission" date="2022-01" db="EMBL/GenBank/DDBJ databases">
        <authorList>
            <person name="Yamashiro T."/>
            <person name="Shiraishi A."/>
            <person name="Satake H."/>
            <person name="Nakayama K."/>
        </authorList>
    </citation>
    <scope>NUCLEOTIDE SEQUENCE</scope>
</reference>
<evidence type="ECO:0000313" key="2">
    <source>
        <dbReference type="Proteomes" id="UP001151760"/>
    </source>
</evidence>
<dbReference type="EMBL" id="BQNB010010271">
    <property type="protein sequence ID" value="GJS74994.1"/>
    <property type="molecule type" value="Genomic_DNA"/>
</dbReference>
<sequence length="170" mass="19544">MPTEMELTLEQTQQEHSSDIIHSEDGILLEPTSNKLMVDPYGFEGTYKDGHGVKEFQRSFCHSDTELLSRSDKVLKLNNFKKDAALKLFKSTNQERYEHVGLEVTSSQDVKVYKMMKGDYAWLMISRNSRSHSYIQVNGTSSSLKSMITTLIHKLMNEVKDYELKTKVKA</sequence>